<dbReference type="PANTHER" id="PTHR30273:SF2">
    <property type="entry name" value="PROTEIN FECR"/>
    <property type="match status" value="1"/>
</dbReference>
<keyword evidence="1" id="KW-0812">Transmembrane</keyword>
<sequence>MDNNRIWVLLGKQASGDITPPELEELQNLLQQDPDAAATRTLIAKIWGIPLAPPEENADSHTRIWEHIAERIPPQRRPFLLRHMAAAAAAAVLLLGWCTWWYVHTGANSNLQQVSSPAAGKSKIVLPDGTQVWLNHNSQLVFHQQQFGRQNREVVLTGEAFFDVTHRAGLPFIIHAGKVNITVLGTTLNVKAYTKDHCVAATLISGKVAVNFQQLRLELKPDEKIIIPAAATTMIRENIRKDSTGQAPELSWLNNRLVFDNDSFEVLSKKMEQWYGVTFHFETSNLKHLHFSGVIDAEPITEALKALQLSRHFTYRISNNEVWISQ</sequence>
<dbReference type="Pfam" id="PF16344">
    <property type="entry name" value="FecR_C"/>
    <property type="match status" value="1"/>
</dbReference>
<accession>A0ABS5IXA2</accession>
<evidence type="ECO:0000313" key="4">
    <source>
        <dbReference type="EMBL" id="MBS0027571.1"/>
    </source>
</evidence>
<proteinExistence type="predicted"/>
<keyword evidence="5" id="KW-1185">Reference proteome</keyword>
<dbReference type="PANTHER" id="PTHR30273">
    <property type="entry name" value="PERIPLASMIC SIGNAL SENSOR AND SIGMA FACTOR ACTIVATOR FECR-RELATED"/>
    <property type="match status" value="1"/>
</dbReference>
<protein>
    <submittedName>
        <fullName evidence="4">DUF4974 domain-containing protein</fullName>
    </submittedName>
</protein>
<keyword evidence="1" id="KW-1133">Transmembrane helix</keyword>
<dbReference type="Gene3D" id="3.55.50.30">
    <property type="match status" value="1"/>
</dbReference>
<feature type="domain" description="FecR protein" evidence="2">
    <location>
        <begin position="113"/>
        <end position="208"/>
    </location>
</feature>
<feature type="domain" description="Protein FecR C-terminal" evidence="3">
    <location>
        <begin position="256"/>
        <end position="324"/>
    </location>
</feature>
<dbReference type="Gene3D" id="2.60.120.1440">
    <property type="match status" value="1"/>
</dbReference>
<dbReference type="EMBL" id="JAGTXB010000003">
    <property type="protein sequence ID" value="MBS0027571.1"/>
    <property type="molecule type" value="Genomic_DNA"/>
</dbReference>
<dbReference type="InterPro" id="IPR006860">
    <property type="entry name" value="FecR"/>
</dbReference>
<keyword evidence="1" id="KW-0472">Membrane</keyword>
<comment type="caution">
    <text evidence="4">The sequence shown here is derived from an EMBL/GenBank/DDBJ whole genome shotgun (WGS) entry which is preliminary data.</text>
</comment>
<gene>
    <name evidence="4" type="ORF">KE626_09655</name>
</gene>
<evidence type="ECO:0000259" key="3">
    <source>
        <dbReference type="Pfam" id="PF16344"/>
    </source>
</evidence>
<reference evidence="4 5" key="1">
    <citation type="submission" date="2021-04" db="EMBL/GenBank/DDBJ databases">
        <title>Chitinophaga sp. nov., isolated from the rhizosphere soil.</title>
        <authorList>
            <person name="He S."/>
        </authorList>
    </citation>
    <scope>NUCLEOTIDE SEQUENCE [LARGE SCALE GENOMIC DNA]</scope>
    <source>
        <strain evidence="4 5">2R12</strain>
    </source>
</reference>
<evidence type="ECO:0000259" key="2">
    <source>
        <dbReference type="Pfam" id="PF04773"/>
    </source>
</evidence>
<feature type="transmembrane region" description="Helical" evidence="1">
    <location>
        <begin position="80"/>
        <end position="103"/>
    </location>
</feature>
<dbReference type="InterPro" id="IPR032508">
    <property type="entry name" value="FecR_C"/>
</dbReference>
<dbReference type="InterPro" id="IPR012373">
    <property type="entry name" value="Ferrdict_sens_TM"/>
</dbReference>
<organism evidence="4 5">
    <name type="scientific">Chitinophaga hostae</name>
    <dbReference type="NCBI Taxonomy" id="2831022"/>
    <lineage>
        <taxon>Bacteria</taxon>
        <taxon>Pseudomonadati</taxon>
        <taxon>Bacteroidota</taxon>
        <taxon>Chitinophagia</taxon>
        <taxon>Chitinophagales</taxon>
        <taxon>Chitinophagaceae</taxon>
        <taxon>Chitinophaga</taxon>
    </lineage>
</organism>
<dbReference type="RefSeq" id="WP_211972661.1">
    <property type="nucleotide sequence ID" value="NZ_CBFHAM010000033.1"/>
</dbReference>
<evidence type="ECO:0000256" key="1">
    <source>
        <dbReference type="SAM" id="Phobius"/>
    </source>
</evidence>
<dbReference type="PIRSF" id="PIRSF018266">
    <property type="entry name" value="FecR"/>
    <property type="match status" value="1"/>
</dbReference>
<dbReference type="Pfam" id="PF04773">
    <property type="entry name" value="FecR"/>
    <property type="match status" value="1"/>
</dbReference>
<name>A0ABS5IXA2_9BACT</name>
<dbReference type="Proteomes" id="UP000676386">
    <property type="component" value="Unassembled WGS sequence"/>
</dbReference>
<evidence type="ECO:0000313" key="5">
    <source>
        <dbReference type="Proteomes" id="UP000676386"/>
    </source>
</evidence>